<dbReference type="SUPFAM" id="SSF50494">
    <property type="entry name" value="Trypsin-like serine proteases"/>
    <property type="match status" value="1"/>
</dbReference>
<dbReference type="InterPro" id="IPR009003">
    <property type="entry name" value="Peptidase_S1_PA"/>
</dbReference>
<feature type="chain" id="PRO_5046101782" description="Trypsin-like peptidase domain-containing protein" evidence="1">
    <location>
        <begin position="19"/>
        <end position="281"/>
    </location>
</feature>
<feature type="signal peptide" evidence="1">
    <location>
        <begin position="1"/>
        <end position="18"/>
    </location>
</feature>
<dbReference type="Pfam" id="PF13365">
    <property type="entry name" value="Trypsin_2"/>
    <property type="match status" value="1"/>
</dbReference>
<evidence type="ECO:0008006" key="4">
    <source>
        <dbReference type="Google" id="ProtNLM"/>
    </source>
</evidence>
<evidence type="ECO:0000313" key="2">
    <source>
        <dbReference type="EMBL" id="BCX48246.1"/>
    </source>
</evidence>
<gene>
    <name evidence="2" type="ORF">HAHE_21540</name>
</gene>
<sequence length="281" mass="29521">MIRILTAALLSTSGLAMAASGELHATATKLTETHRDAVVWISVVAKITMSAEGDVPDQIKAQLAGQEQETTAETTGTFISSDGMLVTALAQLDQSTMVDGKTVNTPMGAIKLNAKSEIREIKVIMPDGTEIPGDLVLKDADLGLGFIKMRMDSDEAQGVEISSIDLADSAEGKLLDDCVALGRLDESFQREPSVVTTEISGITTRPRMLYRVGTDSIGSPVFLGNGKLLGISVFRKPAGDLDAKTKLAPVILPAAEVAKLAEQAKAAKPVETAPAEDSEEG</sequence>
<protein>
    <recommendedName>
        <fullName evidence="4">Trypsin-like peptidase domain-containing protein</fullName>
    </recommendedName>
</protein>
<evidence type="ECO:0000256" key="1">
    <source>
        <dbReference type="SAM" id="SignalP"/>
    </source>
</evidence>
<evidence type="ECO:0000313" key="3">
    <source>
        <dbReference type="Proteomes" id="UP001374893"/>
    </source>
</evidence>
<reference evidence="2 3" key="1">
    <citation type="submission" date="2021-06" db="EMBL/GenBank/DDBJ databases">
        <title>Complete genome of Haloferula helveola possessing various polysaccharide degrading enzymes.</title>
        <authorList>
            <person name="Takami H."/>
            <person name="Huang C."/>
            <person name="Hamasaki K."/>
        </authorList>
    </citation>
    <scope>NUCLEOTIDE SEQUENCE [LARGE SCALE GENOMIC DNA]</scope>
    <source>
        <strain evidence="2 3">CN-1</strain>
    </source>
</reference>
<keyword evidence="1" id="KW-0732">Signal</keyword>
<dbReference type="Gene3D" id="2.40.10.120">
    <property type="match status" value="1"/>
</dbReference>
<name>A0ABN6H3R8_9BACT</name>
<organism evidence="2 3">
    <name type="scientific">Haloferula helveola</name>
    <dbReference type="NCBI Taxonomy" id="490095"/>
    <lineage>
        <taxon>Bacteria</taxon>
        <taxon>Pseudomonadati</taxon>
        <taxon>Verrucomicrobiota</taxon>
        <taxon>Verrucomicrobiia</taxon>
        <taxon>Verrucomicrobiales</taxon>
        <taxon>Verrucomicrobiaceae</taxon>
        <taxon>Haloferula</taxon>
    </lineage>
</organism>
<dbReference type="Proteomes" id="UP001374893">
    <property type="component" value="Chromosome"/>
</dbReference>
<dbReference type="RefSeq" id="WP_338684334.1">
    <property type="nucleotide sequence ID" value="NZ_AP024702.1"/>
</dbReference>
<dbReference type="EMBL" id="AP024702">
    <property type="protein sequence ID" value="BCX48246.1"/>
    <property type="molecule type" value="Genomic_DNA"/>
</dbReference>
<accession>A0ABN6H3R8</accession>
<proteinExistence type="predicted"/>
<keyword evidence="3" id="KW-1185">Reference proteome</keyword>